<dbReference type="PROSITE" id="PS50048">
    <property type="entry name" value="ZN2_CY6_FUNGAL_2"/>
    <property type="match status" value="1"/>
</dbReference>
<protein>
    <submittedName>
        <fullName evidence="2">Quinic acid utilization activator</fullName>
    </submittedName>
</protein>
<keyword evidence="3" id="KW-1185">Reference proteome</keyword>
<dbReference type="EMBL" id="LSSL01000403">
    <property type="protein sequence ID" value="OLY84677.1"/>
    <property type="molecule type" value="Genomic_DNA"/>
</dbReference>
<name>A0A1R0H6B7_9FUNG</name>
<dbReference type="InterPro" id="IPR001138">
    <property type="entry name" value="Zn2Cys6_DnaBD"/>
</dbReference>
<dbReference type="PROSITE" id="PS00463">
    <property type="entry name" value="ZN2_CY6_FUNGAL_1"/>
    <property type="match status" value="1"/>
</dbReference>
<dbReference type="GO" id="GO:0008270">
    <property type="term" value="F:zinc ion binding"/>
    <property type="evidence" value="ECO:0007669"/>
    <property type="project" value="InterPro"/>
</dbReference>
<sequence>MKDLNNIYPRSVVSNNNYFDYSGNIQFKAIGGGYTFYACDSCRRKRIRCDGIRPICNICKNSDRKCIYKETISSPTGEETINIDKSLYNINIKLELLYPNPNMPGNI</sequence>
<dbReference type="SMART" id="SM00066">
    <property type="entry name" value="GAL4"/>
    <property type="match status" value="1"/>
</dbReference>
<feature type="domain" description="Zn(2)-C6 fungal-type" evidence="1">
    <location>
        <begin position="38"/>
        <end position="68"/>
    </location>
</feature>
<dbReference type="AlphaFoldDB" id="A0A1R0H6B7"/>
<evidence type="ECO:0000313" key="2">
    <source>
        <dbReference type="EMBL" id="OLY84677.1"/>
    </source>
</evidence>
<evidence type="ECO:0000259" key="1">
    <source>
        <dbReference type="PROSITE" id="PS50048"/>
    </source>
</evidence>
<dbReference type="Proteomes" id="UP000187455">
    <property type="component" value="Unassembled WGS sequence"/>
</dbReference>
<comment type="caution">
    <text evidence="2">The sequence shown here is derived from an EMBL/GenBank/DDBJ whole genome shotgun (WGS) entry which is preliminary data.</text>
</comment>
<reference evidence="2 3" key="1">
    <citation type="journal article" date="2016" name="Mol. Biol. Evol.">
        <title>Genome-Wide Survey of Gut Fungi (Harpellales) Reveals the First Horizontally Transferred Ubiquitin Gene from a Mosquito Host.</title>
        <authorList>
            <person name="Wang Y."/>
            <person name="White M.M."/>
            <person name="Kvist S."/>
            <person name="Moncalvo J.M."/>
        </authorList>
    </citation>
    <scope>NUCLEOTIDE SEQUENCE [LARGE SCALE GENOMIC DNA]</scope>
    <source>
        <strain evidence="2 3">ALG-7-W6</strain>
    </source>
</reference>
<dbReference type="OrthoDB" id="10261408at2759"/>
<dbReference type="GO" id="GO:0000981">
    <property type="term" value="F:DNA-binding transcription factor activity, RNA polymerase II-specific"/>
    <property type="evidence" value="ECO:0007669"/>
    <property type="project" value="InterPro"/>
</dbReference>
<dbReference type="CDD" id="cd00067">
    <property type="entry name" value="GAL4"/>
    <property type="match status" value="1"/>
</dbReference>
<gene>
    <name evidence="2" type="ORF">AYI68_g1155</name>
</gene>
<dbReference type="PANTHER" id="PTHR47785">
    <property type="entry name" value="ZN(II)2CYS6 TRANSCRIPTION FACTOR (EUROFUNG)-RELATED-RELATED"/>
    <property type="match status" value="1"/>
</dbReference>
<organism evidence="2 3">
    <name type="scientific">Smittium mucronatum</name>
    <dbReference type="NCBI Taxonomy" id="133383"/>
    <lineage>
        <taxon>Eukaryota</taxon>
        <taxon>Fungi</taxon>
        <taxon>Fungi incertae sedis</taxon>
        <taxon>Zoopagomycota</taxon>
        <taxon>Kickxellomycotina</taxon>
        <taxon>Harpellomycetes</taxon>
        <taxon>Harpellales</taxon>
        <taxon>Legeriomycetaceae</taxon>
        <taxon>Smittium</taxon>
    </lineage>
</organism>
<dbReference type="Gene3D" id="4.10.240.10">
    <property type="entry name" value="Zn(2)-C6 fungal-type DNA-binding domain"/>
    <property type="match status" value="1"/>
</dbReference>
<accession>A0A1R0H6B7</accession>
<evidence type="ECO:0000313" key="3">
    <source>
        <dbReference type="Proteomes" id="UP000187455"/>
    </source>
</evidence>
<proteinExistence type="predicted"/>
<dbReference type="InterPro" id="IPR036864">
    <property type="entry name" value="Zn2-C6_fun-type_DNA-bd_sf"/>
</dbReference>
<dbReference type="Pfam" id="PF00172">
    <property type="entry name" value="Zn_clus"/>
    <property type="match status" value="1"/>
</dbReference>
<dbReference type="SUPFAM" id="SSF57701">
    <property type="entry name" value="Zn2/Cys6 DNA-binding domain"/>
    <property type="match status" value="1"/>
</dbReference>
<dbReference type="InterPro" id="IPR053181">
    <property type="entry name" value="EcdB-like_regulator"/>
</dbReference>